<organism evidence="2 3">
    <name type="scientific">Vagococcus fluvialis</name>
    <dbReference type="NCBI Taxonomy" id="2738"/>
    <lineage>
        <taxon>Bacteria</taxon>
        <taxon>Bacillati</taxon>
        <taxon>Bacillota</taxon>
        <taxon>Bacilli</taxon>
        <taxon>Lactobacillales</taxon>
        <taxon>Enterococcaceae</taxon>
        <taxon>Vagococcus</taxon>
    </lineage>
</organism>
<keyword evidence="1" id="KW-0812">Transmembrane</keyword>
<gene>
    <name evidence="2" type="ORF">HED35_12245</name>
</gene>
<evidence type="ECO:0000256" key="1">
    <source>
        <dbReference type="SAM" id="Phobius"/>
    </source>
</evidence>
<dbReference type="AlphaFoldDB" id="A0A7X6I4E9"/>
<keyword evidence="1" id="KW-0472">Membrane</keyword>
<dbReference type="EMBL" id="JAAVMB010000016">
    <property type="protein sequence ID" value="NKC68859.1"/>
    <property type="molecule type" value="Genomic_DNA"/>
</dbReference>
<proteinExistence type="predicted"/>
<feature type="transmembrane region" description="Helical" evidence="1">
    <location>
        <begin position="21"/>
        <end position="47"/>
    </location>
</feature>
<reference evidence="2 3" key="1">
    <citation type="submission" date="2020-03" db="EMBL/GenBank/DDBJ databases">
        <title>Bacterial samples isolated from urine from healthy bovine heifers (Gyr breed).</title>
        <authorList>
            <person name="Giannattasio-Ferraz S."/>
            <person name="Maskeri L."/>
            <person name="Penido A."/>
            <person name="Barbosa-Stancioli E.F."/>
            <person name="Putonti C."/>
        </authorList>
    </citation>
    <scope>NUCLEOTIDE SEQUENCE [LARGE SCALE GENOMIC DNA]</scope>
    <source>
        <strain evidence="2 3">UFMG-H7</strain>
    </source>
</reference>
<evidence type="ECO:0000313" key="2">
    <source>
        <dbReference type="EMBL" id="NKC68859.1"/>
    </source>
</evidence>
<name>A0A7X6I4E9_9ENTE</name>
<evidence type="ECO:0000313" key="3">
    <source>
        <dbReference type="Proteomes" id="UP000521358"/>
    </source>
</evidence>
<protein>
    <submittedName>
        <fullName evidence="2">Uncharacterized protein</fullName>
    </submittedName>
</protein>
<accession>A0A7X6I4E9</accession>
<comment type="caution">
    <text evidence="2">The sequence shown here is derived from an EMBL/GenBank/DDBJ whole genome shotgun (WGS) entry which is preliminary data.</text>
</comment>
<sequence length="87" mass="10280">MSKIVQVKQWFKHKTYKNGTFRVKSLISLIAEIMGYISALGLLIKVIRISFCVLYKVLPFLIEALRFLENLASSLSYHRRRFFYGIY</sequence>
<keyword evidence="1" id="KW-1133">Transmembrane helix</keyword>
<dbReference type="Proteomes" id="UP000521358">
    <property type="component" value="Unassembled WGS sequence"/>
</dbReference>